<gene>
    <name evidence="2" type="ORF">Pa4123_46100</name>
</gene>
<accession>A0ABQ5QYI3</accession>
<proteinExistence type="predicted"/>
<dbReference type="Proteomes" id="UP001144280">
    <property type="component" value="Unassembled WGS sequence"/>
</dbReference>
<dbReference type="InterPro" id="IPR005149">
    <property type="entry name" value="Tscrpt_reg_PadR_N"/>
</dbReference>
<organism evidence="2 3">
    <name type="scientific">Phytohabitans aurantiacus</name>
    <dbReference type="NCBI Taxonomy" id="3016789"/>
    <lineage>
        <taxon>Bacteria</taxon>
        <taxon>Bacillati</taxon>
        <taxon>Actinomycetota</taxon>
        <taxon>Actinomycetes</taxon>
        <taxon>Micromonosporales</taxon>
        <taxon>Micromonosporaceae</taxon>
    </lineage>
</organism>
<evidence type="ECO:0000313" key="3">
    <source>
        <dbReference type="Proteomes" id="UP001144280"/>
    </source>
</evidence>
<dbReference type="Pfam" id="PF03551">
    <property type="entry name" value="PadR"/>
    <property type="match status" value="1"/>
</dbReference>
<dbReference type="PANTHER" id="PTHR33169:SF13">
    <property type="entry name" value="PADR-FAMILY TRANSCRIPTIONAL REGULATOR"/>
    <property type="match status" value="1"/>
</dbReference>
<feature type="domain" description="Transcription regulator PadR N-terminal" evidence="1">
    <location>
        <begin position="11"/>
        <end position="84"/>
    </location>
</feature>
<evidence type="ECO:0000313" key="2">
    <source>
        <dbReference type="EMBL" id="GLH99335.1"/>
    </source>
</evidence>
<keyword evidence="3" id="KW-1185">Reference proteome</keyword>
<protein>
    <recommendedName>
        <fullName evidence="1">Transcription regulator PadR N-terminal domain-containing protein</fullName>
    </recommendedName>
</protein>
<reference evidence="2" key="1">
    <citation type="submission" date="2022-12" db="EMBL/GenBank/DDBJ databases">
        <title>New Phytohabitans aurantiacus sp. RD004123 nov., an actinomycete isolated from soil.</title>
        <authorList>
            <person name="Triningsih D.W."/>
            <person name="Harunari E."/>
            <person name="Igarashi Y."/>
        </authorList>
    </citation>
    <scope>NUCLEOTIDE SEQUENCE</scope>
    <source>
        <strain evidence="2">RD004123</strain>
    </source>
</reference>
<dbReference type="Gene3D" id="1.10.10.10">
    <property type="entry name" value="Winged helix-like DNA-binding domain superfamily/Winged helix DNA-binding domain"/>
    <property type="match status" value="1"/>
</dbReference>
<dbReference type="SUPFAM" id="SSF46785">
    <property type="entry name" value="Winged helix' DNA-binding domain"/>
    <property type="match status" value="1"/>
</dbReference>
<dbReference type="InterPro" id="IPR036390">
    <property type="entry name" value="WH_DNA-bd_sf"/>
</dbReference>
<name>A0ABQ5QYI3_9ACTN</name>
<dbReference type="RefSeq" id="WP_281898910.1">
    <property type="nucleotide sequence ID" value="NZ_BSDI01000022.1"/>
</dbReference>
<dbReference type="InterPro" id="IPR036388">
    <property type="entry name" value="WH-like_DNA-bd_sf"/>
</dbReference>
<dbReference type="PANTHER" id="PTHR33169">
    <property type="entry name" value="PADR-FAMILY TRANSCRIPTIONAL REGULATOR"/>
    <property type="match status" value="1"/>
</dbReference>
<sequence>MAAVQEPTFFILTALAEEPLHGYGVMQSVSELSAGRLKLRAGTLYAALDRLTDDGLVVVDREEAVDGRLRRYYRLTDDGAAQLQAEVERLRTNASLAAARLRKAGRLRPAPGGAG</sequence>
<comment type="caution">
    <text evidence="2">The sequence shown here is derived from an EMBL/GenBank/DDBJ whole genome shotgun (WGS) entry which is preliminary data.</text>
</comment>
<evidence type="ECO:0000259" key="1">
    <source>
        <dbReference type="Pfam" id="PF03551"/>
    </source>
</evidence>
<dbReference type="InterPro" id="IPR052509">
    <property type="entry name" value="Metal_resp_DNA-bind_regulator"/>
</dbReference>
<dbReference type="EMBL" id="BSDI01000022">
    <property type="protein sequence ID" value="GLH99335.1"/>
    <property type="molecule type" value="Genomic_DNA"/>
</dbReference>